<name>Q9KPF8_VIBCH</name>
<gene>
    <name evidence="1" type="ordered locus">VC_2410</name>
</gene>
<dbReference type="EMBL" id="AE003852">
    <property type="protein sequence ID" value="AAF95553.1"/>
    <property type="molecule type" value="Genomic_DNA"/>
</dbReference>
<evidence type="ECO:0000313" key="2">
    <source>
        <dbReference type="Proteomes" id="UP000000584"/>
    </source>
</evidence>
<dbReference type="PIR" id="H82078">
    <property type="entry name" value="H82078"/>
</dbReference>
<dbReference type="KEGG" id="vch:VC_2410"/>
<dbReference type="Proteomes" id="UP000000584">
    <property type="component" value="Chromosome I"/>
</dbReference>
<dbReference type="HOGENOM" id="CLU_3384369_0_0_6"/>
<dbReference type="EnsemblBacteria" id="AAF95553">
    <property type="protein sequence ID" value="AAF95553"/>
    <property type="gene ID" value="VC_2410"/>
</dbReference>
<dbReference type="AlphaFoldDB" id="Q9KPF8"/>
<organism evidence="1 2">
    <name type="scientific">Vibrio cholerae serotype O1 (strain ATCC 39315 / El Tor Inaba N16961)</name>
    <dbReference type="NCBI Taxonomy" id="243277"/>
    <lineage>
        <taxon>Bacteria</taxon>
        <taxon>Pseudomonadati</taxon>
        <taxon>Pseudomonadota</taxon>
        <taxon>Gammaproteobacteria</taxon>
        <taxon>Vibrionales</taxon>
        <taxon>Vibrionaceae</taxon>
        <taxon>Vibrio</taxon>
    </lineage>
</organism>
<sequence>MQSKQLNRDLTRWRIVSGLCSHFSLQSAAELTG</sequence>
<proteinExistence type="predicted"/>
<reference evidence="1 2" key="1">
    <citation type="journal article" date="2000" name="Nature">
        <title>DNA sequence of both chromosomes of the cholera pathogen Vibrio cholerae.</title>
        <authorList>
            <person name="Heidelberg J.F."/>
            <person name="Eisen J.A."/>
            <person name="Nelson W.C."/>
            <person name="Clayton R.A."/>
            <person name="Gwinn M.L."/>
            <person name="Dodson R.J."/>
            <person name="Haft D.H."/>
            <person name="Hickey E.K."/>
            <person name="Peterson J.D."/>
            <person name="Umayam L.A."/>
            <person name="Gill S.R."/>
            <person name="Nelson K.E."/>
            <person name="Read T.D."/>
            <person name="Tettelin H."/>
            <person name="Richardson D."/>
            <person name="Ermolaeva M.D."/>
            <person name="Vamathevan J."/>
            <person name="Bass S."/>
            <person name="Qin H."/>
            <person name="Dragoi I."/>
            <person name="Sellers P."/>
            <person name="McDonald L."/>
            <person name="Utterback T."/>
            <person name="Fleishmann R.D."/>
            <person name="Nierman W.C."/>
            <person name="White O."/>
            <person name="Salzberg S.L."/>
            <person name="Smith H.O."/>
            <person name="Colwell R.R."/>
            <person name="Mekalanos J.J."/>
            <person name="Venter J.C."/>
            <person name="Fraser C.M."/>
        </authorList>
    </citation>
    <scope>NUCLEOTIDE SEQUENCE [LARGE SCALE GENOMIC DNA]</scope>
    <source>
        <strain evidence="2">ATCC 39315 / El Tor Inaba N16961</strain>
    </source>
</reference>
<keyword evidence="2" id="KW-1185">Reference proteome</keyword>
<protein>
    <submittedName>
        <fullName evidence="1">Uncharacterized protein</fullName>
    </submittedName>
</protein>
<dbReference type="DNASU" id="2613079"/>
<evidence type="ECO:0000313" key="1">
    <source>
        <dbReference type="EMBL" id="AAF95553.1"/>
    </source>
</evidence>
<accession>Q9KPF8</accession>